<gene>
    <name evidence="3" type="ORF">NR989_06505</name>
</gene>
<keyword evidence="4" id="KW-1185">Reference proteome</keyword>
<dbReference type="SUPFAM" id="SSF46565">
    <property type="entry name" value="Chaperone J-domain"/>
    <property type="match status" value="1"/>
</dbReference>
<dbReference type="PROSITE" id="PS50076">
    <property type="entry name" value="DNAJ_2"/>
    <property type="match status" value="1"/>
</dbReference>
<dbReference type="EMBL" id="CP102381">
    <property type="protein sequence ID" value="WEJ61664.1"/>
    <property type="molecule type" value="Genomic_DNA"/>
</dbReference>
<name>A0ABY8C6S1_9GAMM</name>
<dbReference type="Proteomes" id="UP001222275">
    <property type="component" value="Chromosome"/>
</dbReference>
<dbReference type="Pfam" id="PF12339">
    <property type="entry name" value="DNAJ_related"/>
    <property type="match status" value="1"/>
</dbReference>
<dbReference type="RefSeq" id="WP_275593923.1">
    <property type="nucleotide sequence ID" value="NZ_CP102381.1"/>
</dbReference>
<evidence type="ECO:0000313" key="3">
    <source>
        <dbReference type="EMBL" id="WEJ61664.1"/>
    </source>
</evidence>
<dbReference type="InterPro" id="IPR021059">
    <property type="entry name" value="DnaJ-related_N"/>
</dbReference>
<evidence type="ECO:0000259" key="2">
    <source>
        <dbReference type="PROSITE" id="PS50076"/>
    </source>
</evidence>
<proteinExistence type="predicted"/>
<evidence type="ECO:0000313" key="4">
    <source>
        <dbReference type="Proteomes" id="UP001222275"/>
    </source>
</evidence>
<sequence>MSDISELPTLPEHFESLIWELLKTRQSISEYELMRYLSEEGFPEFKPDLDPLTLFRSHFLLFHLLYRLQDQWFSENRGLLSIHTTDIHLQEIDLAANSEDASQQDSLQAPQVDDSIKSYYLDYSEFLNTQEDDVLRLIDDFWIRMAGYSIQPIGEEVRLQAQQRLDLEGQTLSVQIVKQQFRCLCQKNHPDKGGDPQIFRQICDAKEVLLQSLKNGDG</sequence>
<protein>
    <recommendedName>
        <fullName evidence="2">J domain-containing protein</fullName>
    </recommendedName>
</protein>
<organism evidence="3 4">
    <name type="scientific">Thiomicrorhabdus lithotrophica</name>
    <dbReference type="NCBI Taxonomy" id="2949997"/>
    <lineage>
        <taxon>Bacteria</taxon>
        <taxon>Pseudomonadati</taxon>
        <taxon>Pseudomonadota</taxon>
        <taxon>Gammaproteobacteria</taxon>
        <taxon>Thiotrichales</taxon>
        <taxon>Piscirickettsiaceae</taxon>
        <taxon>Thiomicrorhabdus</taxon>
    </lineage>
</organism>
<dbReference type="InterPro" id="IPR036869">
    <property type="entry name" value="J_dom_sf"/>
</dbReference>
<feature type="domain" description="J" evidence="2">
    <location>
        <begin position="160"/>
        <end position="214"/>
    </location>
</feature>
<dbReference type="InterPro" id="IPR001623">
    <property type="entry name" value="DnaJ_domain"/>
</dbReference>
<evidence type="ECO:0000256" key="1">
    <source>
        <dbReference type="ARBA" id="ARBA00023186"/>
    </source>
</evidence>
<dbReference type="Gene3D" id="1.10.287.110">
    <property type="entry name" value="DnaJ domain"/>
    <property type="match status" value="1"/>
</dbReference>
<reference evidence="3 4" key="1">
    <citation type="submission" date="2022-06" db="EMBL/GenBank/DDBJ databases">
        <title>Thiomicrohabdus sp. nov, an obligately chemolithoautotrophic, sulfur-oxidizing bacterium isolated from beach of Guanyin Mountain. Amoy.</title>
        <authorList>
            <person name="Zhu H."/>
        </authorList>
    </citation>
    <scope>NUCLEOTIDE SEQUENCE [LARGE SCALE GENOMIC DNA]</scope>
    <source>
        <strain evidence="3 4">XGS-01</strain>
    </source>
</reference>
<keyword evidence="1" id="KW-0143">Chaperone</keyword>
<accession>A0ABY8C6S1</accession>